<evidence type="ECO:0000256" key="2">
    <source>
        <dbReference type="ARBA" id="ARBA00022448"/>
    </source>
</evidence>
<dbReference type="PANTHER" id="PTHR30026:SF5">
    <property type="entry name" value="ABC-TYPE EFFLUX SYSTEM SECRETIN COMPONENT"/>
    <property type="match status" value="1"/>
</dbReference>
<dbReference type="Gene3D" id="1.20.1600.10">
    <property type="entry name" value="Outer membrane efflux proteins (OEP)"/>
    <property type="match status" value="1"/>
</dbReference>
<keyword evidence="6" id="KW-0998">Cell outer membrane</keyword>
<dbReference type="SUPFAM" id="SSF56954">
    <property type="entry name" value="Outer membrane efflux proteins (OEP)"/>
    <property type="match status" value="1"/>
</dbReference>
<keyword evidence="5" id="KW-0472">Membrane</keyword>
<protein>
    <submittedName>
        <fullName evidence="7">Outer membrane efflux protein</fullName>
    </submittedName>
</protein>
<dbReference type="Pfam" id="PF02321">
    <property type="entry name" value="OEP"/>
    <property type="match status" value="1"/>
</dbReference>
<dbReference type="EMBL" id="AMCI01000651">
    <property type="protein sequence ID" value="EJX08331.1"/>
    <property type="molecule type" value="Genomic_DNA"/>
</dbReference>
<keyword evidence="4" id="KW-0812">Transmembrane</keyword>
<accession>J9D6E8</accession>
<evidence type="ECO:0000256" key="1">
    <source>
        <dbReference type="ARBA" id="ARBA00004442"/>
    </source>
</evidence>
<keyword evidence="2" id="KW-0813">Transport</keyword>
<evidence type="ECO:0000313" key="7">
    <source>
        <dbReference type="EMBL" id="EJX08331.1"/>
    </source>
</evidence>
<reference evidence="7" key="1">
    <citation type="journal article" date="2012" name="PLoS ONE">
        <title>Gene sets for utilization of primary and secondary nutrition supplies in the distal gut of endangered iberian lynx.</title>
        <authorList>
            <person name="Alcaide M."/>
            <person name="Messina E."/>
            <person name="Richter M."/>
            <person name="Bargiela R."/>
            <person name="Peplies J."/>
            <person name="Huws S.A."/>
            <person name="Newbold C.J."/>
            <person name="Golyshin P.N."/>
            <person name="Simon M.A."/>
            <person name="Lopez G."/>
            <person name="Yakimov M.M."/>
            <person name="Ferrer M."/>
        </authorList>
    </citation>
    <scope>NUCLEOTIDE SEQUENCE</scope>
</reference>
<evidence type="ECO:0000256" key="6">
    <source>
        <dbReference type="ARBA" id="ARBA00023237"/>
    </source>
</evidence>
<keyword evidence="3" id="KW-1134">Transmembrane beta strand</keyword>
<comment type="subcellular location">
    <subcellularLocation>
        <location evidence="1">Cell outer membrane</location>
    </subcellularLocation>
</comment>
<evidence type="ECO:0000256" key="4">
    <source>
        <dbReference type="ARBA" id="ARBA00022692"/>
    </source>
</evidence>
<dbReference type="PANTHER" id="PTHR30026">
    <property type="entry name" value="OUTER MEMBRANE PROTEIN TOLC"/>
    <property type="match status" value="1"/>
</dbReference>
<dbReference type="GO" id="GO:0015288">
    <property type="term" value="F:porin activity"/>
    <property type="evidence" value="ECO:0007669"/>
    <property type="project" value="TreeGrafter"/>
</dbReference>
<organism evidence="7">
    <name type="scientific">gut metagenome</name>
    <dbReference type="NCBI Taxonomy" id="749906"/>
    <lineage>
        <taxon>unclassified sequences</taxon>
        <taxon>metagenomes</taxon>
        <taxon>organismal metagenomes</taxon>
    </lineage>
</organism>
<dbReference type="GO" id="GO:1990281">
    <property type="term" value="C:efflux pump complex"/>
    <property type="evidence" value="ECO:0007669"/>
    <property type="project" value="TreeGrafter"/>
</dbReference>
<comment type="caution">
    <text evidence="7">The sequence shown here is derived from an EMBL/GenBank/DDBJ whole genome shotgun (WGS) entry which is preliminary data.</text>
</comment>
<sequence>MHYHLILGILCWPVVLMGQSRLPQAITLFPVRAGTETFYPQSPPSADSVVYLASSLRQGESGTKADPLSLTLEQSLQRLNHTSPALRMSDQLVGMARAERERLRSFWYPMLQASGAYVHMSQSVEVRQSLKPYAQSAKEWLGRLLPTHRTAGASAVGSGSLGTLACLPELGAALESGLSSWLSPAVSSLLEQLGSQTLTFPILSSNLTGVQAQLWWPVFTGGKRVYASRIGRRLVDGAEIHRSETKATLQARLVEAYYGLRLAQRVTDVRYRAWEGMQRHFQQAKRLEEEGMMNKADRLFVQVARDEARRAWETAVHQQDVALHALQVLLEVDESVPVHPASPLFFNESLPPVAYFHQLAGVGNYQANQLSLQESIANERVKMGRSDYLPTVALFGRQSLYTHHLPSHLLPRTWVGVGFSWNLFDGLRREGKIRRARCLRNTLHEGREQVLDELQVGIDRLYAVMQHAQDDVAALHSTIQLSSELLRIRRKSFDEGMATSSDVVDAETMLAQVQVAYLVAFYEYDVSLAALLSLCGIPETFWEYMRTGATEESIMDKEIV</sequence>
<evidence type="ECO:0000256" key="3">
    <source>
        <dbReference type="ARBA" id="ARBA00022452"/>
    </source>
</evidence>
<dbReference type="AlphaFoldDB" id="J9D6E8"/>
<dbReference type="GO" id="GO:0009279">
    <property type="term" value="C:cell outer membrane"/>
    <property type="evidence" value="ECO:0007669"/>
    <property type="project" value="UniProtKB-SubCell"/>
</dbReference>
<dbReference type="GO" id="GO:0015562">
    <property type="term" value="F:efflux transmembrane transporter activity"/>
    <property type="evidence" value="ECO:0007669"/>
    <property type="project" value="InterPro"/>
</dbReference>
<evidence type="ECO:0000256" key="5">
    <source>
        <dbReference type="ARBA" id="ARBA00023136"/>
    </source>
</evidence>
<gene>
    <name evidence="7" type="ORF">EVA_03564</name>
</gene>
<proteinExistence type="predicted"/>
<name>J9D6E8_9ZZZZ</name>
<dbReference type="InterPro" id="IPR051906">
    <property type="entry name" value="TolC-like"/>
</dbReference>
<dbReference type="InterPro" id="IPR003423">
    <property type="entry name" value="OMP_efflux"/>
</dbReference>